<dbReference type="GO" id="GO:0005524">
    <property type="term" value="F:ATP binding"/>
    <property type="evidence" value="ECO:0007669"/>
    <property type="project" value="UniProtKB-KW"/>
</dbReference>
<keyword evidence="7" id="KW-0175">Coiled coil</keyword>
<dbReference type="PROSITE" id="PS51192">
    <property type="entry name" value="HELICASE_ATP_BIND_1"/>
    <property type="match status" value="1"/>
</dbReference>
<keyword evidence="5" id="KW-0347">Helicase</keyword>
<organism evidence="12 13">
    <name type="scientific">Apatococcus lobatus</name>
    <dbReference type="NCBI Taxonomy" id="904363"/>
    <lineage>
        <taxon>Eukaryota</taxon>
        <taxon>Viridiplantae</taxon>
        <taxon>Chlorophyta</taxon>
        <taxon>core chlorophytes</taxon>
        <taxon>Trebouxiophyceae</taxon>
        <taxon>Chlorellales</taxon>
        <taxon>Chlorellaceae</taxon>
        <taxon>Apatococcus</taxon>
    </lineage>
</organism>
<keyword evidence="6" id="KW-0067">ATP-binding</keyword>
<dbReference type="InterPro" id="IPR027417">
    <property type="entry name" value="P-loop_NTPase"/>
</dbReference>
<feature type="compositionally biased region" description="Basic and acidic residues" evidence="9">
    <location>
        <begin position="64"/>
        <end position="74"/>
    </location>
</feature>
<dbReference type="InterPro" id="IPR049730">
    <property type="entry name" value="SNF2/RAD54-like_C"/>
</dbReference>
<feature type="domain" description="Helicase C-terminal" evidence="11">
    <location>
        <begin position="494"/>
        <end position="644"/>
    </location>
</feature>
<dbReference type="InterPro" id="IPR038718">
    <property type="entry name" value="SNF2-like_sf"/>
</dbReference>
<dbReference type="GO" id="GO:0005634">
    <property type="term" value="C:nucleus"/>
    <property type="evidence" value="ECO:0007669"/>
    <property type="project" value="UniProtKB-SubCell"/>
</dbReference>
<dbReference type="InterPro" id="IPR000330">
    <property type="entry name" value="SNF2_N"/>
</dbReference>
<evidence type="ECO:0000256" key="9">
    <source>
        <dbReference type="SAM" id="MobiDB-lite"/>
    </source>
</evidence>
<dbReference type="CDD" id="cd18793">
    <property type="entry name" value="SF2_C_SNF"/>
    <property type="match status" value="1"/>
</dbReference>
<keyword evidence="4" id="KW-0378">Hydrolase</keyword>
<evidence type="ECO:0000256" key="7">
    <source>
        <dbReference type="ARBA" id="ARBA00023054"/>
    </source>
</evidence>
<proteinExistence type="inferred from homology"/>
<feature type="region of interest" description="Disordered" evidence="9">
    <location>
        <begin position="1"/>
        <end position="80"/>
    </location>
</feature>
<comment type="similarity">
    <text evidence="2">Belongs to the SNF2/RAD54 helicase family.</text>
</comment>
<reference evidence="12 13" key="1">
    <citation type="journal article" date="2024" name="Nat. Commun.">
        <title>Phylogenomics reveals the evolutionary origins of lichenization in chlorophyte algae.</title>
        <authorList>
            <person name="Puginier C."/>
            <person name="Libourel C."/>
            <person name="Otte J."/>
            <person name="Skaloud P."/>
            <person name="Haon M."/>
            <person name="Grisel S."/>
            <person name="Petersen M."/>
            <person name="Berrin J.G."/>
            <person name="Delaux P.M."/>
            <person name="Dal Grande F."/>
            <person name="Keller J."/>
        </authorList>
    </citation>
    <scope>NUCLEOTIDE SEQUENCE [LARGE SCALE GENOMIC DNA]</scope>
    <source>
        <strain evidence="12 13">SAG 2145</strain>
    </source>
</reference>
<dbReference type="Gene3D" id="3.40.50.10810">
    <property type="entry name" value="Tandem AAA-ATPase domain"/>
    <property type="match status" value="1"/>
</dbReference>
<dbReference type="Gene3D" id="3.40.50.300">
    <property type="entry name" value="P-loop containing nucleotide triphosphate hydrolases"/>
    <property type="match status" value="1"/>
</dbReference>
<keyword evidence="13" id="KW-1185">Reference proteome</keyword>
<dbReference type="PANTHER" id="PTHR10799">
    <property type="entry name" value="SNF2/RAD54 HELICASE FAMILY"/>
    <property type="match status" value="1"/>
</dbReference>
<evidence type="ECO:0000256" key="2">
    <source>
        <dbReference type="ARBA" id="ARBA00007025"/>
    </source>
</evidence>
<gene>
    <name evidence="12" type="ORF">WJX74_010372</name>
</gene>
<dbReference type="GO" id="GO:0016787">
    <property type="term" value="F:hydrolase activity"/>
    <property type="evidence" value="ECO:0007669"/>
    <property type="project" value="UniProtKB-KW"/>
</dbReference>
<keyword evidence="3" id="KW-0547">Nucleotide-binding</keyword>
<dbReference type="PROSITE" id="PS51194">
    <property type="entry name" value="HELICASE_CTER"/>
    <property type="match status" value="1"/>
</dbReference>
<dbReference type="GO" id="GO:0004386">
    <property type="term" value="F:helicase activity"/>
    <property type="evidence" value="ECO:0007669"/>
    <property type="project" value="UniProtKB-KW"/>
</dbReference>
<dbReference type="FunFam" id="3.40.50.10810:FF:000015">
    <property type="entry name" value="lymphoid-specific helicase isoform X1"/>
    <property type="match status" value="1"/>
</dbReference>
<feature type="compositionally biased region" description="Polar residues" evidence="9">
    <location>
        <begin position="36"/>
        <end position="49"/>
    </location>
</feature>
<dbReference type="SMART" id="SM00487">
    <property type="entry name" value="DEXDc"/>
    <property type="match status" value="1"/>
</dbReference>
<evidence type="ECO:0000256" key="6">
    <source>
        <dbReference type="ARBA" id="ARBA00022840"/>
    </source>
</evidence>
<dbReference type="Pfam" id="PF00271">
    <property type="entry name" value="Helicase_C"/>
    <property type="match status" value="1"/>
</dbReference>
<sequence>MGRAPRRAAKGKRKADTSEQPQESHQDENQDAAVEQTESQGENPQGSEDTQQDENDAPEGLAQEEEKLRNDREANVQALKDAFHDEDAELSSDRFAKLDDLLSKADMYTQFVSEQLAAVDEFGDLEAVPTGKGAGQKRKAEGGQGGQPKKACPDTKTLLPLIHGELRDYQLKGVKWLSSLYKNGMSGILADQMGLGKTIQTVGFLSHLWKKSICGPFIVVAPLSTLTNWESEFKKWAPSVPVVLYHGSKPERQKMRTKHMPKSRNKDFPVIITSFEIVLADAKFLSQHAWKFMVVDEGHRLKNYNCKLLRELRTLPVDSKVLLTGTPLQNNLGELWSLLNFLLPELFRDLSLFESWFDFGGVDQAEGQAAIVAQEQRNHVVSKLHSILRPFLLRRIKDDVEADLPAKQEIVLYAPMTEAQLKINEQLRAGTLAEAQQSIQKGLNGANIISRLNNVLMQMRKNCNHPDLITGGMDGSIVYPSPEELREQGGKLALLERLVSHLHKAGHKIIIFSQMTKMLDVLHHYFEEQGYQASRIDGSISYQDRQEAITTFNTDPDRFIFLLSTRAGGLGINLTAADTCIIYDSDWNPHQDMQAMDRCHRIGQTKPVLVFRLATAHSVEGQLLRRANKKLALERLVIKRGAFMSHEEEKAKGSGLGAEELLKLLESKAQQSDKTQSGAVTDQMLKKLLNRKHLAEHKPAPYEPSGVGYEVIEAQAGSGMLSGVQ</sequence>
<evidence type="ECO:0000256" key="5">
    <source>
        <dbReference type="ARBA" id="ARBA00022806"/>
    </source>
</evidence>
<accession>A0AAW1Q214</accession>
<dbReference type="SMART" id="SM00490">
    <property type="entry name" value="HELICc"/>
    <property type="match status" value="1"/>
</dbReference>
<comment type="caution">
    <text evidence="12">The sequence shown here is derived from an EMBL/GenBank/DDBJ whole genome shotgun (WGS) entry which is preliminary data.</text>
</comment>
<dbReference type="InterPro" id="IPR014001">
    <property type="entry name" value="Helicase_ATP-bd"/>
</dbReference>
<evidence type="ECO:0000313" key="13">
    <source>
        <dbReference type="Proteomes" id="UP001438707"/>
    </source>
</evidence>
<comment type="subcellular location">
    <subcellularLocation>
        <location evidence="1">Nucleus</location>
    </subcellularLocation>
</comment>
<dbReference type="SUPFAM" id="SSF52540">
    <property type="entry name" value="P-loop containing nucleoside triphosphate hydrolases"/>
    <property type="match status" value="2"/>
</dbReference>
<feature type="compositionally biased region" description="Basic residues" evidence="9">
    <location>
        <begin position="1"/>
        <end position="13"/>
    </location>
</feature>
<dbReference type="Pfam" id="PF00176">
    <property type="entry name" value="SNF2-rel_dom"/>
    <property type="match status" value="1"/>
</dbReference>
<evidence type="ECO:0000259" key="11">
    <source>
        <dbReference type="PROSITE" id="PS51194"/>
    </source>
</evidence>
<evidence type="ECO:0000256" key="3">
    <source>
        <dbReference type="ARBA" id="ARBA00022741"/>
    </source>
</evidence>
<protein>
    <submittedName>
        <fullName evidence="12">Uncharacterized protein</fullName>
    </submittedName>
</protein>
<feature type="compositionally biased region" description="Basic and acidic residues" evidence="9">
    <location>
        <begin position="14"/>
        <end position="28"/>
    </location>
</feature>
<evidence type="ECO:0000259" key="10">
    <source>
        <dbReference type="PROSITE" id="PS51192"/>
    </source>
</evidence>
<dbReference type="AlphaFoldDB" id="A0AAW1Q214"/>
<evidence type="ECO:0000313" key="12">
    <source>
        <dbReference type="EMBL" id="KAK9816333.1"/>
    </source>
</evidence>
<evidence type="ECO:0000256" key="4">
    <source>
        <dbReference type="ARBA" id="ARBA00022801"/>
    </source>
</evidence>
<dbReference type="Proteomes" id="UP001438707">
    <property type="component" value="Unassembled WGS sequence"/>
</dbReference>
<dbReference type="EMBL" id="JALJOS010000079">
    <property type="protein sequence ID" value="KAK9816333.1"/>
    <property type="molecule type" value="Genomic_DNA"/>
</dbReference>
<evidence type="ECO:0000256" key="8">
    <source>
        <dbReference type="ARBA" id="ARBA00023242"/>
    </source>
</evidence>
<feature type="region of interest" description="Disordered" evidence="9">
    <location>
        <begin position="129"/>
        <end position="154"/>
    </location>
</feature>
<feature type="domain" description="Helicase ATP-binding" evidence="10">
    <location>
        <begin position="178"/>
        <end position="345"/>
    </location>
</feature>
<keyword evidence="8" id="KW-0539">Nucleus</keyword>
<evidence type="ECO:0000256" key="1">
    <source>
        <dbReference type="ARBA" id="ARBA00004123"/>
    </source>
</evidence>
<name>A0AAW1Q214_9CHLO</name>
<dbReference type="InterPro" id="IPR001650">
    <property type="entry name" value="Helicase_C-like"/>
</dbReference>